<reference evidence="2" key="1">
    <citation type="journal article" date="2022" name="bioRxiv">
        <title>Sequencing and chromosome-scale assembly of the giantPleurodeles waltlgenome.</title>
        <authorList>
            <person name="Brown T."/>
            <person name="Elewa A."/>
            <person name="Iarovenko S."/>
            <person name="Subramanian E."/>
            <person name="Araus A.J."/>
            <person name="Petzold A."/>
            <person name="Susuki M."/>
            <person name="Suzuki K.-i.T."/>
            <person name="Hayashi T."/>
            <person name="Toyoda A."/>
            <person name="Oliveira C."/>
            <person name="Osipova E."/>
            <person name="Leigh N.D."/>
            <person name="Simon A."/>
            <person name="Yun M.H."/>
        </authorList>
    </citation>
    <scope>NUCLEOTIDE SEQUENCE</scope>
    <source>
        <strain evidence="2">20211129_DDA</strain>
        <tissue evidence="2">Liver</tissue>
    </source>
</reference>
<evidence type="ECO:0000313" key="2">
    <source>
        <dbReference type="EMBL" id="KAJ1144444.1"/>
    </source>
</evidence>
<sequence>ALHQALFGCFLSFPMLWIGFLFNAVSSFFLNSIVFFFFFLGKFKKIISGS</sequence>
<organism evidence="2 3">
    <name type="scientific">Pleurodeles waltl</name>
    <name type="common">Iberian ribbed newt</name>
    <dbReference type="NCBI Taxonomy" id="8319"/>
    <lineage>
        <taxon>Eukaryota</taxon>
        <taxon>Metazoa</taxon>
        <taxon>Chordata</taxon>
        <taxon>Craniata</taxon>
        <taxon>Vertebrata</taxon>
        <taxon>Euteleostomi</taxon>
        <taxon>Amphibia</taxon>
        <taxon>Batrachia</taxon>
        <taxon>Caudata</taxon>
        <taxon>Salamandroidea</taxon>
        <taxon>Salamandridae</taxon>
        <taxon>Pleurodelinae</taxon>
        <taxon>Pleurodeles</taxon>
    </lineage>
</organism>
<keyword evidence="1" id="KW-1133">Transmembrane helix</keyword>
<keyword evidence="1" id="KW-0812">Transmembrane</keyword>
<protein>
    <submittedName>
        <fullName evidence="2">Uncharacterized protein</fullName>
    </submittedName>
</protein>
<keyword evidence="3" id="KW-1185">Reference proteome</keyword>
<evidence type="ECO:0000313" key="3">
    <source>
        <dbReference type="Proteomes" id="UP001066276"/>
    </source>
</evidence>
<comment type="caution">
    <text evidence="2">The sequence shown here is derived from an EMBL/GenBank/DDBJ whole genome shotgun (WGS) entry which is preliminary data.</text>
</comment>
<dbReference type="AlphaFoldDB" id="A0AAV7QX76"/>
<dbReference type="Proteomes" id="UP001066276">
    <property type="component" value="Chromosome 6"/>
</dbReference>
<feature type="transmembrane region" description="Helical" evidence="1">
    <location>
        <begin position="16"/>
        <end position="40"/>
    </location>
</feature>
<name>A0AAV7QX76_PLEWA</name>
<accession>A0AAV7QX76</accession>
<feature type="non-terminal residue" evidence="2">
    <location>
        <position position="50"/>
    </location>
</feature>
<dbReference type="EMBL" id="JANPWB010000010">
    <property type="protein sequence ID" value="KAJ1144444.1"/>
    <property type="molecule type" value="Genomic_DNA"/>
</dbReference>
<evidence type="ECO:0000256" key="1">
    <source>
        <dbReference type="SAM" id="Phobius"/>
    </source>
</evidence>
<keyword evidence="1" id="KW-0472">Membrane</keyword>
<proteinExistence type="predicted"/>
<feature type="non-terminal residue" evidence="2">
    <location>
        <position position="1"/>
    </location>
</feature>
<gene>
    <name evidence="2" type="ORF">NDU88_010743</name>
</gene>